<dbReference type="Gene3D" id="2.60.120.380">
    <property type="match status" value="2"/>
</dbReference>
<comment type="caution">
    <text evidence="1">The sequence shown here is derived from an EMBL/GenBank/DDBJ whole genome shotgun (WGS) entry which is preliminary data.</text>
</comment>
<sequence length="390" mass="40599">MKDLSLNASHARLFTAIAMTLALTACQKLGGIAASGGDKAQNLTVGETVSGEITSSSTLNYNDGSRHQGYKVTMKSGEAVSLELGGSLSGQLAVFDGQNMIANASSSGMSEGDSTGSSVNLAFRAPKDGNYLVAVNSASADAFGPFKLKAAKVVPYDGKPLGADSEATDWLMGEKQEYKLKIDKAGLYAITLESSAFDAYLRLNGRNVELEDDDNGGNLNARIRTYLEPGEYTIAASSVNGNTGSFKLNVKLTPTENGLITRDGTALTIGQTAQSMMDSRGRRTFVLNLDAPKHIQFDAIADGFDSVLKITGPGVDQEDDDGGNGTNAQLTLDLRAGRYIVAVTSLGNQQGVFELETTDLGGGDVAAPANSNRKDAAEEAAADAAAAVIN</sequence>
<dbReference type="EMBL" id="LDJJ01000028">
    <property type="protein sequence ID" value="KRG67642.1"/>
    <property type="molecule type" value="Genomic_DNA"/>
</dbReference>
<protein>
    <recommendedName>
        <fullName evidence="3">ABC transporter substrate-binding protein</fullName>
    </recommendedName>
</protein>
<reference evidence="1 2" key="1">
    <citation type="submission" date="2015-05" db="EMBL/GenBank/DDBJ databases">
        <title>Genome sequencing and analysis of members of genus Stenotrophomonas.</title>
        <authorList>
            <person name="Patil P.P."/>
            <person name="Midha S."/>
            <person name="Patil P.B."/>
        </authorList>
    </citation>
    <scope>NUCLEOTIDE SEQUENCE [LARGE SCALE GENOMIC DNA]</scope>
    <source>
        <strain evidence="1 2">DSM 18941</strain>
    </source>
</reference>
<keyword evidence="2" id="KW-1185">Reference proteome</keyword>
<evidence type="ECO:0008006" key="3">
    <source>
        <dbReference type="Google" id="ProtNLM"/>
    </source>
</evidence>
<dbReference type="PATRIC" id="fig|405446.3.peg.1181"/>
<proteinExistence type="predicted"/>
<evidence type="ECO:0000313" key="1">
    <source>
        <dbReference type="EMBL" id="KRG67642.1"/>
    </source>
</evidence>
<accession>A0A0R0CND3</accession>
<dbReference type="PROSITE" id="PS51257">
    <property type="entry name" value="PROKAR_LIPOPROTEIN"/>
    <property type="match status" value="1"/>
</dbReference>
<name>A0A0R0CND3_9GAMM</name>
<dbReference type="Proteomes" id="UP000051863">
    <property type="component" value="Unassembled WGS sequence"/>
</dbReference>
<evidence type="ECO:0000313" key="2">
    <source>
        <dbReference type="Proteomes" id="UP000051863"/>
    </source>
</evidence>
<dbReference type="AlphaFoldDB" id="A0A0R0CND3"/>
<organism evidence="1 2">
    <name type="scientific">Stenotrophomonas terrae</name>
    <dbReference type="NCBI Taxonomy" id="405446"/>
    <lineage>
        <taxon>Bacteria</taxon>
        <taxon>Pseudomonadati</taxon>
        <taxon>Pseudomonadota</taxon>
        <taxon>Gammaproteobacteria</taxon>
        <taxon>Lysobacterales</taxon>
        <taxon>Lysobacteraceae</taxon>
        <taxon>Stenotrophomonas</taxon>
    </lineage>
</organism>
<gene>
    <name evidence="1" type="ORF">ABB27_08670</name>
</gene>